<evidence type="ECO:0000256" key="6">
    <source>
        <dbReference type="PIRNR" id="PIRNR037938"/>
    </source>
</evidence>
<evidence type="ECO:0000313" key="12">
    <source>
        <dbReference type="EMBL" id="CAG8640329.1"/>
    </source>
</evidence>
<dbReference type="InterPro" id="IPR003000">
    <property type="entry name" value="Sirtuin"/>
</dbReference>
<feature type="binding site" evidence="9 10">
    <location>
        <position position="178"/>
    </location>
    <ligand>
        <name>Zn(2+)</name>
        <dbReference type="ChEBI" id="CHEBI:29105"/>
    </ligand>
</feature>
<comment type="similarity">
    <text evidence="1 6">Belongs to the sirtuin family. Class I subfamily.</text>
</comment>
<comment type="cofactor">
    <cofactor evidence="9">
        <name>Zn(2+)</name>
        <dbReference type="ChEBI" id="CHEBI:29105"/>
    </cofactor>
    <text evidence="9">Binds 1 zinc ion per subunit.</text>
</comment>
<keyword evidence="5 6" id="KW-0520">NAD</keyword>
<dbReference type="Gene3D" id="3.30.1600.10">
    <property type="entry name" value="SIR2/SIRT2 'Small Domain"/>
    <property type="match status" value="1"/>
</dbReference>
<dbReference type="PANTHER" id="PTHR11085:SF6">
    <property type="entry name" value="NAD-DEPENDENT PROTEIN DEACETYLASE SIRTUIN-2"/>
    <property type="match status" value="1"/>
</dbReference>
<evidence type="ECO:0000256" key="9">
    <source>
        <dbReference type="PIRSR" id="PIRSR037938-3"/>
    </source>
</evidence>
<dbReference type="GO" id="GO:0017136">
    <property type="term" value="F:histone deacetylase activity, NAD-dependent"/>
    <property type="evidence" value="ECO:0007669"/>
    <property type="project" value="InterPro"/>
</dbReference>
<feature type="domain" description="Deacetylase sirtuin-type" evidence="11">
    <location>
        <begin position="19"/>
        <end position="284"/>
    </location>
</feature>
<dbReference type="PIRSF" id="PIRSF037938">
    <property type="entry name" value="SIR2_euk"/>
    <property type="match status" value="1"/>
</dbReference>
<feature type="binding site" evidence="8">
    <location>
        <position position="270"/>
    </location>
    <ligand>
        <name>NAD(+)</name>
        <dbReference type="ChEBI" id="CHEBI:57540"/>
    </ligand>
</feature>
<feature type="binding site" evidence="9 10">
    <location>
        <position position="181"/>
    </location>
    <ligand>
        <name>Zn(2+)</name>
        <dbReference type="ChEBI" id="CHEBI:29105"/>
    </ligand>
</feature>
<dbReference type="Pfam" id="PF02146">
    <property type="entry name" value="SIR2"/>
    <property type="match status" value="1"/>
</dbReference>
<keyword evidence="4 6" id="KW-0862">Zinc</keyword>
<dbReference type="EMBL" id="CAJVPV010009309">
    <property type="protein sequence ID" value="CAG8640329.1"/>
    <property type="molecule type" value="Genomic_DNA"/>
</dbReference>
<evidence type="ECO:0000256" key="5">
    <source>
        <dbReference type="ARBA" id="ARBA00023027"/>
    </source>
</evidence>
<dbReference type="OrthoDB" id="420264at2759"/>
<accession>A0A9N9DIT0</accession>
<dbReference type="InterPro" id="IPR029035">
    <property type="entry name" value="DHS-like_NAD/FAD-binding_dom"/>
</dbReference>
<reference evidence="12" key="1">
    <citation type="submission" date="2021-06" db="EMBL/GenBank/DDBJ databases">
        <authorList>
            <person name="Kallberg Y."/>
            <person name="Tangrot J."/>
            <person name="Rosling A."/>
        </authorList>
    </citation>
    <scope>NUCLEOTIDE SEQUENCE</scope>
    <source>
        <strain evidence="12">CL551</strain>
    </source>
</reference>
<comment type="catalytic activity">
    <reaction evidence="6">
        <text>N(6)-acetyl-L-lysyl-[protein] + NAD(+) + H2O = 2''-O-acetyl-ADP-D-ribose + nicotinamide + L-lysyl-[protein]</text>
        <dbReference type="Rhea" id="RHEA:43636"/>
        <dbReference type="Rhea" id="RHEA-COMP:9752"/>
        <dbReference type="Rhea" id="RHEA-COMP:10731"/>
        <dbReference type="ChEBI" id="CHEBI:15377"/>
        <dbReference type="ChEBI" id="CHEBI:17154"/>
        <dbReference type="ChEBI" id="CHEBI:29969"/>
        <dbReference type="ChEBI" id="CHEBI:57540"/>
        <dbReference type="ChEBI" id="CHEBI:61930"/>
        <dbReference type="ChEBI" id="CHEBI:83767"/>
        <dbReference type="EC" id="2.3.1.286"/>
    </reaction>
</comment>
<feature type="binding site" evidence="8">
    <location>
        <begin position="44"/>
        <end position="48"/>
    </location>
    <ligand>
        <name>NAD(+)</name>
        <dbReference type="ChEBI" id="CHEBI:57540"/>
    </ligand>
</feature>
<dbReference type="Gene3D" id="3.40.50.1220">
    <property type="entry name" value="TPP-binding domain"/>
    <property type="match status" value="1"/>
</dbReference>
<evidence type="ECO:0000256" key="4">
    <source>
        <dbReference type="ARBA" id="ARBA00022833"/>
    </source>
</evidence>
<evidence type="ECO:0000256" key="2">
    <source>
        <dbReference type="ARBA" id="ARBA00022679"/>
    </source>
</evidence>
<feature type="binding site" evidence="9 10">
    <location>
        <position position="154"/>
    </location>
    <ligand>
        <name>Zn(2+)</name>
        <dbReference type="ChEBI" id="CHEBI:29105"/>
    </ligand>
</feature>
<gene>
    <name evidence="12" type="ORF">AMORRO_LOCUS9488</name>
</gene>
<evidence type="ECO:0000256" key="7">
    <source>
        <dbReference type="PIRSR" id="PIRSR037938-1"/>
    </source>
</evidence>
<comment type="caution">
    <text evidence="12">The sequence shown here is derived from an EMBL/GenBank/DDBJ whole genome shotgun (WGS) entry which is preliminary data.</text>
</comment>
<evidence type="ECO:0000256" key="3">
    <source>
        <dbReference type="ARBA" id="ARBA00022723"/>
    </source>
</evidence>
<sequence length="377" mass="42684">MSNNNGEISAEQLFKDKNAGPTIETVAELIKSGKAKKIMIMCGAGISTAAGIPDFRSPGTGIYNNLRKYNLPYPEAIFDIDYFKENPEPFYALAKELYPTKFKPTLTHYFITLLHRKNILLRCFTQNIDTLERIAGLPDDKIVEAHGSFARSECLHCYAEADPDRVREAVFGEEIPKCSSCKVGLVKPCITFFGECLPVKFFEYLDDFLYCDLLIVIGTSLQVQPFASLVDRVESPTIRLLINREPIYEYFDFEGIYSEISRDAFYKGDCDDGIRKLAELIGWQDELEELYTIGHSKIINYTPETVEKKSENLDVSISKDDKIDGVSEKALEDNEQVSDKEVDKLSEDIQKISINIAADESDVKIERLTTDKADEHL</sequence>
<feature type="binding site" evidence="9 10">
    <location>
        <position position="157"/>
    </location>
    <ligand>
        <name>Zn(2+)</name>
        <dbReference type="ChEBI" id="CHEBI:29105"/>
    </ligand>
</feature>
<evidence type="ECO:0000256" key="1">
    <source>
        <dbReference type="ARBA" id="ARBA00006924"/>
    </source>
</evidence>
<name>A0A9N9DIT0_9GLOM</name>
<dbReference type="InterPro" id="IPR026590">
    <property type="entry name" value="Ssirtuin_cat_dom"/>
</dbReference>
<organism evidence="12 13">
    <name type="scientific">Acaulospora morrowiae</name>
    <dbReference type="NCBI Taxonomy" id="94023"/>
    <lineage>
        <taxon>Eukaryota</taxon>
        <taxon>Fungi</taxon>
        <taxon>Fungi incertae sedis</taxon>
        <taxon>Mucoromycota</taxon>
        <taxon>Glomeromycotina</taxon>
        <taxon>Glomeromycetes</taxon>
        <taxon>Diversisporales</taxon>
        <taxon>Acaulosporaceae</taxon>
        <taxon>Acaulospora</taxon>
    </lineage>
</organism>
<dbReference type="GO" id="GO:0008270">
    <property type="term" value="F:zinc ion binding"/>
    <property type="evidence" value="ECO:0007669"/>
    <property type="project" value="UniProtKB-UniRule"/>
</dbReference>
<feature type="active site" description="Proton acceptor" evidence="7 10">
    <location>
        <position position="146"/>
    </location>
</feature>
<dbReference type="GO" id="GO:0005634">
    <property type="term" value="C:nucleus"/>
    <property type="evidence" value="ECO:0007669"/>
    <property type="project" value="TreeGrafter"/>
</dbReference>
<keyword evidence="2 6" id="KW-0808">Transferase</keyword>
<feature type="binding site" evidence="8">
    <location>
        <begin position="54"/>
        <end position="56"/>
    </location>
    <ligand>
        <name>NAD(+)</name>
        <dbReference type="ChEBI" id="CHEBI:57540"/>
    </ligand>
</feature>
<keyword evidence="13" id="KW-1185">Reference proteome</keyword>
<dbReference type="EC" id="2.3.1.286" evidence="6"/>
<dbReference type="SUPFAM" id="SSF52467">
    <property type="entry name" value="DHS-like NAD/FAD-binding domain"/>
    <property type="match status" value="1"/>
</dbReference>
<evidence type="ECO:0000256" key="10">
    <source>
        <dbReference type="PROSITE-ProRule" id="PRU00236"/>
    </source>
</evidence>
<dbReference type="InterPro" id="IPR017328">
    <property type="entry name" value="Sirtuin_class_I"/>
</dbReference>
<feature type="binding site" evidence="8">
    <location>
        <begin position="126"/>
        <end position="129"/>
    </location>
    <ligand>
        <name>NAD(+)</name>
        <dbReference type="ChEBI" id="CHEBI:57540"/>
    </ligand>
</feature>
<protein>
    <recommendedName>
        <fullName evidence="6">NAD-dependent protein deacetylase</fullName>
        <ecNumber evidence="6">2.3.1.286</ecNumber>
    </recommendedName>
</protein>
<evidence type="ECO:0000256" key="8">
    <source>
        <dbReference type="PIRSR" id="PIRSR037938-2"/>
    </source>
</evidence>
<dbReference type="GO" id="GO:0070403">
    <property type="term" value="F:NAD+ binding"/>
    <property type="evidence" value="ECO:0007669"/>
    <property type="project" value="UniProtKB-UniRule"/>
</dbReference>
<dbReference type="PROSITE" id="PS50305">
    <property type="entry name" value="SIRTUIN"/>
    <property type="match status" value="1"/>
</dbReference>
<evidence type="ECO:0000259" key="11">
    <source>
        <dbReference type="PROSITE" id="PS50305"/>
    </source>
</evidence>
<feature type="binding site" evidence="8">
    <location>
        <begin position="219"/>
        <end position="220"/>
    </location>
    <ligand>
        <name>NAD(+)</name>
        <dbReference type="ChEBI" id="CHEBI:57540"/>
    </ligand>
</feature>
<proteinExistence type="inferred from homology"/>
<dbReference type="PANTHER" id="PTHR11085">
    <property type="entry name" value="NAD-DEPENDENT PROTEIN DEACYLASE SIRTUIN-5, MITOCHONDRIAL-RELATED"/>
    <property type="match status" value="1"/>
</dbReference>
<dbReference type="InterPro" id="IPR026591">
    <property type="entry name" value="Sirtuin_cat_small_dom_sf"/>
</dbReference>
<dbReference type="Proteomes" id="UP000789342">
    <property type="component" value="Unassembled WGS sequence"/>
</dbReference>
<evidence type="ECO:0000313" key="13">
    <source>
        <dbReference type="Proteomes" id="UP000789342"/>
    </source>
</evidence>
<dbReference type="CDD" id="cd01408">
    <property type="entry name" value="SIRT1"/>
    <property type="match status" value="1"/>
</dbReference>
<dbReference type="AlphaFoldDB" id="A0A9N9DIT0"/>
<dbReference type="InterPro" id="IPR050134">
    <property type="entry name" value="NAD-dep_sirtuin_deacylases"/>
</dbReference>
<keyword evidence="3 6" id="KW-0479">Metal-binding</keyword>
<feature type="binding site" evidence="8">
    <location>
        <begin position="243"/>
        <end position="245"/>
    </location>
    <ligand>
        <name>NAD(+)</name>
        <dbReference type="ChEBI" id="CHEBI:57540"/>
    </ligand>
</feature>